<comment type="caution">
    <text evidence="2">The sequence shown here is derived from an EMBL/GenBank/DDBJ whole genome shotgun (WGS) entry which is preliminary data.</text>
</comment>
<dbReference type="EMBL" id="BDSA01000002">
    <property type="protein sequence ID" value="GBE60876.1"/>
    <property type="molecule type" value="Genomic_DNA"/>
</dbReference>
<sequence length="387" mass="43349">MHLDNAESRVPNCRYKSAVEGQNFDHRNGPISWIEYYCCVCSRRHVAKMALNREKEIASLKKVFKKLAHKGPLSSAYMLPVKSIFGSSNCILEIKVPRGYPDKDVEIKMINPIPHLWANNYGVITCPDWLKKLPLVYVVEAVLTQFDGYSSNASAAATAPNQRQQHNIAQPVTQPDAEVASTAHNPIDGADGGSTGANKHDASSVDQQHSAPTTEVNSDANVDERLLKVCRNPPTGVFQTLLCADREEVMSMLANEDTRWKILYSSPQLEPLLSELHQLLQENEAAALAVISTVNKKQERLKSIEQKIKTVENMEVKPADATKLRKKYLTAYHEHNKASIKALKQQIADKVKAMERGEVSFHECYDELSKMHLKCNELSAIQIAMFR</sequence>
<dbReference type="GeneID" id="39874646"/>
<evidence type="ECO:0000256" key="1">
    <source>
        <dbReference type="SAM" id="MobiDB-lite"/>
    </source>
</evidence>
<evidence type="ECO:0000313" key="2">
    <source>
        <dbReference type="EMBL" id="GBE60876.1"/>
    </source>
</evidence>
<dbReference type="OrthoDB" id="365691at2759"/>
<name>A0A2H6KD03_9APIC</name>
<feature type="region of interest" description="Disordered" evidence="1">
    <location>
        <begin position="173"/>
        <end position="219"/>
    </location>
</feature>
<evidence type="ECO:0000313" key="3">
    <source>
        <dbReference type="Proteomes" id="UP000236319"/>
    </source>
</evidence>
<dbReference type="VEuPathDB" id="PiroplasmaDB:BOVATA_023690"/>
<organism evidence="2 3">
    <name type="scientific">Babesia ovata</name>
    <dbReference type="NCBI Taxonomy" id="189622"/>
    <lineage>
        <taxon>Eukaryota</taxon>
        <taxon>Sar</taxon>
        <taxon>Alveolata</taxon>
        <taxon>Apicomplexa</taxon>
        <taxon>Aconoidasida</taxon>
        <taxon>Piroplasmida</taxon>
        <taxon>Babesiidae</taxon>
        <taxon>Babesia</taxon>
    </lineage>
</organism>
<reference evidence="2 3" key="1">
    <citation type="journal article" date="2017" name="BMC Genomics">
        <title>Whole-genome assembly of Babesia ovata and comparative genomics between closely related pathogens.</title>
        <authorList>
            <person name="Yamagishi J."/>
            <person name="Asada M."/>
            <person name="Hakimi H."/>
            <person name="Tanaka T.Q."/>
            <person name="Sugimoto C."/>
            <person name="Kawazu S."/>
        </authorList>
    </citation>
    <scope>NUCLEOTIDE SEQUENCE [LARGE SCALE GENOMIC DNA]</scope>
    <source>
        <strain evidence="2 3">Miyake</strain>
    </source>
</reference>
<accession>A0A2H6KD03</accession>
<protein>
    <submittedName>
        <fullName evidence="2">Transcriptional family protein, putative</fullName>
    </submittedName>
</protein>
<gene>
    <name evidence="2" type="ORF">BOVATA_023690</name>
</gene>
<feature type="compositionally biased region" description="Polar residues" evidence="1">
    <location>
        <begin position="204"/>
        <end position="219"/>
    </location>
</feature>
<keyword evidence="3" id="KW-1185">Reference proteome</keyword>
<dbReference type="AlphaFoldDB" id="A0A2H6KD03"/>
<dbReference type="Proteomes" id="UP000236319">
    <property type="component" value="Unassembled WGS sequence"/>
</dbReference>
<proteinExistence type="predicted"/>
<dbReference type="RefSeq" id="XP_028867119.1">
    <property type="nucleotide sequence ID" value="XM_029011286.1"/>
</dbReference>